<feature type="transmembrane region" description="Helical" evidence="1">
    <location>
        <begin position="12"/>
        <end position="34"/>
    </location>
</feature>
<dbReference type="Proteomes" id="UP000790833">
    <property type="component" value="Unassembled WGS sequence"/>
</dbReference>
<comment type="caution">
    <text evidence="2">The sequence shown here is derived from an EMBL/GenBank/DDBJ whole genome shotgun (WGS) entry which is preliminary data.</text>
</comment>
<dbReference type="GeneID" id="66113836"/>
<feature type="transmembrane region" description="Helical" evidence="1">
    <location>
        <begin position="70"/>
        <end position="89"/>
    </location>
</feature>
<dbReference type="EMBL" id="JAHMUF010000010">
    <property type="protein sequence ID" value="KAG7193770.1"/>
    <property type="molecule type" value="Genomic_DNA"/>
</dbReference>
<dbReference type="RefSeq" id="XP_043049318.1">
    <property type="nucleotide sequence ID" value="XM_043191306.1"/>
</dbReference>
<protein>
    <submittedName>
        <fullName evidence="2">Uncharacterized protein</fullName>
    </submittedName>
</protein>
<gene>
    <name evidence="2" type="ORF">KQ657_000462</name>
</gene>
<keyword evidence="1" id="KW-1133">Transmembrane helix</keyword>
<dbReference type="InterPro" id="IPR024316">
    <property type="entry name" value="APQ12"/>
</dbReference>
<evidence type="ECO:0000313" key="2">
    <source>
        <dbReference type="EMBL" id="KAG7193770.1"/>
    </source>
</evidence>
<reference evidence="2" key="1">
    <citation type="submission" date="2021-03" db="EMBL/GenBank/DDBJ databases">
        <authorList>
            <person name="Palmer J.M."/>
        </authorList>
    </citation>
    <scope>NUCLEOTIDE SEQUENCE</scope>
    <source>
        <strain evidence="2">ARV_011</strain>
    </source>
</reference>
<keyword evidence="1" id="KW-0472">Membrane</keyword>
<keyword evidence="3" id="KW-1185">Reference proteome</keyword>
<proteinExistence type="predicted"/>
<keyword evidence="1" id="KW-0812">Transmembrane</keyword>
<name>A0A9P8AII5_9ASCO</name>
<feature type="transmembrane region" description="Helical" evidence="1">
    <location>
        <begin position="40"/>
        <end position="58"/>
    </location>
</feature>
<organism evidence="2 3">
    <name type="scientific">Scheffersomyces spartinae</name>
    <dbReference type="NCBI Taxonomy" id="45513"/>
    <lineage>
        <taxon>Eukaryota</taxon>
        <taxon>Fungi</taxon>
        <taxon>Dikarya</taxon>
        <taxon>Ascomycota</taxon>
        <taxon>Saccharomycotina</taxon>
        <taxon>Pichiomycetes</taxon>
        <taxon>Debaryomycetaceae</taxon>
        <taxon>Scheffersomyces</taxon>
    </lineage>
</organism>
<sequence length="209" mass="24201">MVSIAEVTQLVGNLLLYVMTIVLRNSLVGIQYMVANYPEASKVVFMLLALYALYKVAVRMIKMWVRTLVFICKFVLVMCMLLSLVGVYVRGLKLFTQDMPNVLHIFTNRDEYMKSSYELYDNINGVLDYIQLNDELRDLFMATKKNMDSVMENVEGFEQAKEYVNKFVDKDIQNSVKDFVQQGSAVAGQFVNYAQDQPNVRNFVNNFWN</sequence>
<evidence type="ECO:0000256" key="1">
    <source>
        <dbReference type="SAM" id="Phobius"/>
    </source>
</evidence>
<evidence type="ECO:0000313" key="3">
    <source>
        <dbReference type="Proteomes" id="UP000790833"/>
    </source>
</evidence>
<dbReference type="Pfam" id="PF12716">
    <property type="entry name" value="Apq12"/>
    <property type="match status" value="1"/>
</dbReference>
<accession>A0A9P8AII5</accession>
<dbReference type="AlphaFoldDB" id="A0A9P8AII5"/>